<protein>
    <recommendedName>
        <fullName evidence="6">TATA-box-binding protein</fullName>
    </recommendedName>
</protein>
<dbReference type="SUPFAM" id="SSF55945">
    <property type="entry name" value="TATA-box binding protein-like"/>
    <property type="match status" value="2"/>
</dbReference>
<evidence type="ECO:0000256" key="3">
    <source>
        <dbReference type="ARBA" id="ARBA00023163"/>
    </source>
</evidence>
<dbReference type="InterPro" id="IPR012295">
    <property type="entry name" value="TBP_dom_sf"/>
</dbReference>
<evidence type="ECO:0000256" key="2">
    <source>
        <dbReference type="ARBA" id="ARBA00023125"/>
    </source>
</evidence>
<keyword evidence="3" id="KW-0804">Transcription</keyword>
<evidence type="ECO:0000256" key="1">
    <source>
        <dbReference type="ARBA" id="ARBA00005560"/>
    </source>
</evidence>
<reference evidence="4 5" key="1">
    <citation type="journal article" date="2024" name="BMC Biol.">
        <title>Comparative genomics of Ascetosporea gives new insight into the evolutionary basis for animal parasitism in Rhizaria.</title>
        <authorList>
            <person name="Hiltunen Thoren M."/>
            <person name="Onut-Brannstrom I."/>
            <person name="Alfjorden A."/>
            <person name="Peckova H."/>
            <person name="Swords F."/>
            <person name="Hooper C."/>
            <person name="Holzer A.S."/>
            <person name="Bass D."/>
            <person name="Burki F."/>
        </authorList>
    </citation>
    <scope>NUCLEOTIDE SEQUENCE [LARGE SCALE GENOMIC DNA]</scope>
    <source>
        <strain evidence="4">20-A016</strain>
    </source>
</reference>
<name>A0ABV2ANE3_9EUKA</name>
<dbReference type="Pfam" id="PF00352">
    <property type="entry name" value="TBP"/>
    <property type="match status" value="2"/>
</dbReference>
<dbReference type="EMBL" id="JBDODL010000986">
    <property type="protein sequence ID" value="MES1920969.1"/>
    <property type="molecule type" value="Genomic_DNA"/>
</dbReference>
<evidence type="ECO:0008006" key="6">
    <source>
        <dbReference type="Google" id="ProtNLM"/>
    </source>
</evidence>
<dbReference type="Proteomes" id="UP001439008">
    <property type="component" value="Unassembled WGS sequence"/>
</dbReference>
<proteinExistence type="inferred from homology"/>
<keyword evidence="5" id="KW-1185">Reference proteome</keyword>
<evidence type="ECO:0000313" key="5">
    <source>
        <dbReference type="Proteomes" id="UP001439008"/>
    </source>
</evidence>
<comment type="caution">
    <text evidence="4">The sequence shown here is derived from an EMBL/GenBank/DDBJ whole genome shotgun (WGS) entry which is preliminary data.</text>
</comment>
<gene>
    <name evidence="4" type="ORF">MHBO_002569</name>
</gene>
<keyword evidence="2" id="KW-0238">DNA-binding</keyword>
<sequence length="138" mass="16104">MRIREPKTTALIFSQGKIVVVGAKTEKSIYFASRLFIRILNKLGYAAKWRPAHFKFRNFVATTDLRFPVKLEALAFEREDFCSYEPEVFPGLIYRMDSPHVVLLVFVSGKIVFCGAKTREQIYRAFEKIFPILVEYQK</sequence>
<dbReference type="PRINTS" id="PR00686">
    <property type="entry name" value="TIFACTORIID"/>
</dbReference>
<dbReference type="Gene3D" id="3.30.310.10">
    <property type="entry name" value="TATA-Binding Protein"/>
    <property type="match status" value="2"/>
</dbReference>
<dbReference type="InterPro" id="IPR000814">
    <property type="entry name" value="TBP"/>
</dbReference>
<dbReference type="PANTHER" id="PTHR10126">
    <property type="entry name" value="TATA-BOX BINDING PROTEIN"/>
    <property type="match status" value="1"/>
</dbReference>
<comment type="similarity">
    <text evidence="1">Belongs to the TBP family.</text>
</comment>
<evidence type="ECO:0000313" key="4">
    <source>
        <dbReference type="EMBL" id="MES1920969.1"/>
    </source>
</evidence>
<organism evidence="4 5">
    <name type="scientific">Bonamia ostreae</name>
    <dbReference type="NCBI Taxonomy" id="126728"/>
    <lineage>
        <taxon>Eukaryota</taxon>
        <taxon>Sar</taxon>
        <taxon>Rhizaria</taxon>
        <taxon>Endomyxa</taxon>
        <taxon>Ascetosporea</taxon>
        <taxon>Haplosporida</taxon>
        <taxon>Bonamia</taxon>
    </lineage>
</organism>
<accession>A0ABV2ANE3</accession>